<evidence type="ECO:0000313" key="1">
    <source>
        <dbReference type="EMBL" id="JAR99097.1"/>
    </source>
</evidence>
<dbReference type="EMBL" id="GEMB01004168">
    <property type="protein sequence ID" value="JAR99097.1"/>
    <property type="molecule type" value="Transcribed_RNA"/>
</dbReference>
<accession>A0A170XQG3</accession>
<feature type="non-terminal residue" evidence="1">
    <location>
        <position position="1"/>
    </location>
</feature>
<proteinExistence type="predicted"/>
<reference evidence="1" key="2">
    <citation type="journal article" date="2017" name="J. Med. Entomol.">
        <title>Transcriptome Analysis of the Triatoma infestans (Hemiptera: Reduviidae) Integument.</title>
        <authorList>
            <person name="Calderon-Fernandez G.M."/>
            <person name="Moriconi D.E."/>
            <person name="Dulbecco A.B."/>
            <person name="Juarez M.P."/>
        </authorList>
    </citation>
    <scope>NUCLEOTIDE SEQUENCE</scope>
    <source>
        <strain evidence="1">Int1</strain>
        <tissue evidence="1">Integument</tissue>
    </source>
</reference>
<protein>
    <submittedName>
        <fullName evidence="1">Uncharacterized protein</fullName>
    </submittedName>
</protein>
<sequence>VDVKSFYVNYGSTNIPLPQFMTQLSDIKENSVDNFKLKKCKKADRKHQLCLPNDRGTIHGFKSKQITMVSDLWKAKSQQSNNYFVINIIPEEDESQEKKNT</sequence>
<dbReference type="AlphaFoldDB" id="A0A170XQG3"/>
<reference evidence="1" key="1">
    <citation type="submission" date="2016-04" db="EMBL/GenBank/DDBJ databases">
        <authorList>
            <person name="Calderon-Fernandez G.M.Sr."/>
        </authorList>
    </citation>
    <scope>NUCLEOTIDE SEQUENCE</scope>
    <source>
        <strain evidence="1">Int1</strain>
        <tissue evidence="1">Integument</tissue>
    </source>
</reference>
<name>A0A170XQG3_TRIIF</name>
<organism evidence="1">
    <name type="scientific">Triatoma infestans</name>
    <name type="common">Assassin bug</name>
    <dbReference type="NCBI Taxonomy" id="30076"/>
    <lineage>
        <taxon>Eukaryota</taxon>
        <taxon>Metazoa</taxon>
        <taxon>Ecdysozoa</taxon>
        <taxon>Arthropoda</taxon>
        <taxon>Hexapoda</taxon>
        <taxon>Insecta</taxon>
        <taxon>Pterygota</taxon>
        <taxon>Neoptera</taxon>
        <taxon>Paraneoptera</taxon>
        <taxon>Hemiptera</taxon>
        <taxon>Heteroptera</taxon>
        <taxon>Panheteroptera</taxon>
        <taxon>Cimicomorpha</taxon>
        <taxon>Reduviidae</taxon>
        <taxon>Triatominae</taxon>
        <taxon>Triatoma</taxon>
    </lineage>
</organism>